<dbReference type="OrthoDB" id="6183448at2"/>
<dbReference type="STRING" id="376427.SAMN04487954_1117"/>
<keyword evidence="1" id="KW-0472">Membrane</keyword>
<evidence type="ECO:0000313" key="2">
    <source>
        <dbReference type="EMBL" id="SDK06391.1"/>
    </source>
</evidence>
<keyword evidence="3" id="KW-1185">Reference proteome</keyword>
<keyword evidence="1" id="KW-1133">Transmembrane helix</keyword>
<evidence type="ECO:0000256" key="1">
    <source>
        <dbReference type="SAM" id="Phobius"/>
    </source>
</evidence>
<dbReference type="AlphaFoldDB" id="A0A1G8YUB6"/>
<keyword evidence="1" id="KW-0812">Transmembrane</keyword>
<protein>
    <submittedName>
        <fullName evidence="2">Uncharacterized protein</fullName>
    </submittedName>
</protein>
<reference evidence="2 3" key="1">
    <citation type="submission" date="2016-10" db="EMBL/GenBank/DDBJ databases">
        <authorList>
            <person name="de Groot N.N."/>
        </authorList>
    </citation>
    <scope>NUCLEOTIDE SEQUENCE [LARGE SCALE GENOMIC DNA]</scope>
    <source>
        <strain evidence="2 3">CGMCC 1.6133</strain>
    </source>
</reference>
<feature type="transmembrane region" description="Helical" evidence="1">
    <location>
        <begin position="103"/>
        <end position="120"/>
    </location>
</feature>
<organism evidence="2 3">
    <name type="scientific">Billgrantia gudaonensis</name>
    <dbReference type="NCBI Taxonomy" id="376427"/>
    <lineage>
        <taxon>Bacteria</taxon>
        <taxon>Pseudomonadati</taxon>
        <taxon>Pseudomonadota</taxon>
        <taxon>Gammaproteobacteria</taxon>
        <taxon>Oceanospirillales</taxon>
        <taxon>Halomonadaceae</taxon>
        <taxon>Billgrantia</taxon>
    </lineage>
</organism>
<accession>A0A1G8YUB6</accession>
<dbReference type="EMBL" id="FNES01000011">
    <property type="protein sequence ID" value="SDK06391.1"/>
    <property type="molecule type" value="Genomic_DNA"/>
</dbReference>
<feature type="transmembrane region" description="Helical" evidence="1">
    <location>
        <begin position="55"/>
        <end position="75"/>
    </location>
</feature>
<gene>
    <name evidence="2" type="ORF">SAMN04487954_1117</name>
</gene>
<dbReference type="RefSeq" id="WP_089686897.1">
    <property type="nucleotide sequence ID" value="NZ_FNES01000011.1"/>
</dbReference>
<evidence type="ECO:0000313" key="3">
    <source>
        <dbReference type="Proteomes" id="UP000198525"/>
    </source>
</evidence>
<dbReference type="Proteomes" id="UP000198525">
    <property type="component" value="Unassembled WGS sequence"/>
</dbReference>
<name>A0A1G8YUB6_9GAMM</name>
<feature type="transmembrane region" description="Helical" evidence="1">
    <location>
        <begin position="21"/>
        <end position="43"/>
    </location>
</feature>
<sequence>MARRAFSWVSPGRWPSLLVAIAVLIAMFLLSGIILVISVRLLGGLEAHHSAWQAAWPWLLAWRLSLYAALALVWWRKVRPRAVARLRRDHDDGRQALAKLRRLELMALGILVLLEVINLVNQLGGA</sequence>
<proteinExistence type="predicted"/>